<dbReference type="Proteomes" id="UP000177199">
    <property type="component" value="Unassembled WGS sequence"/>
</dbReference>
<dbReference type="Pfam" id="PF01625">
    <property type="entry name" value="PMSR"/>
    <property type="match status" value="1"/>
</dbReference>
<dbReference type="PANTHER" id="PTHR43774:SF1">
    <property type="entry name" value="PEPTIDE METHIONINE SULFOXIDE REDUCTASE MSRA 2"/>
    <property type="match status" value="1"/>
</dbReference>
<protein>
    <recommendedName>
        <fullName evidence="4">Peptide methionine sulfoxide reductase MsrA</fullName>
        <shortName evidence="4">Protein-methionine-S-oxide reductase</shortName>
        <ecNumber evidence="4">1.8.4.11</ecNumber>
    </recommendedName>
    <alternativeName>
        <fullName evidence="4">Peptide-methionine (S)-S-oxide reductase</fullName>
        <shortName evidence="4">Peptide Met(O) reductase</shortName>
    </alternativeName>
</protein>
<sequence length="160" mass="18506">MQTAVFGGGCFWGVEEDFHHLDGILKTEVGYMGGDFKNPTYDAVCRGDTGHAEVVSITYNEKKLKYADLLNKFFKIHDPTQINMQGPDIGEQYRSVIFYTTDQQKKIAESKIKELDKTQKFKSKIATQVLKAQEFYRAEEYHQQYLHKKGLTSCRFISRM</sequence>
<comment type="function">
    <text evidence="4">Has an important function as a repair enzyme for proteins that have been inactivated by oxidation. Catalyzes the reversible oxidation-reduction of methionine sulfoxide in proteins to methionine.</text>
</comment>
<dbReference type="InterPro" id="IPR002569">
    <property type="entry name" value="Met_Sox_Rdtase_MsrA_dom"/>
</dbReference>
<name>A0A1F7HG94_9BACT</name>
<proteinExistence type="inferred from homology"/>
<dbReference type="SUPFAM" id="SSF55068">
    <property type="entry name" value="Peptide methionine sulfoxide reductase"/>
    <property type="match status" value="1"/>
</dbReference>
<dbReference type="Gene3D" id="3.30.1060.10">
    <property type="entry name" value="Peptide methionine sulphoxide reductase MsrA"/>
    <property type="match status" value="1"/>
</dbReference>
<organism evidence="6 7">
    <name type="scientific">Candidatus Roizmanbacteria bacterium RIFCSPHIGHO2_12_FULL_33_9</name>
    <dbReference type="NCBI Taxonomy" id="1802045"/>
    <lineage>
        <taxon>Bacteria</taxon>
        <taxon>Candidatus Roizmaniibacteriota</taxon>
    </lineage>
</organism>
<accession>A0A1F7HG94</accession>
<comment type="similarity">
    <text evidence="4">Belongs to the MsrA Met sulfoxide reductase family.</text>
</comment>
<dbReference type="EMBL" id="MFZV01000052">
    <property type="protein sequence ID" value="OGK30083.1"/>
    <property type="molecule type" value="Genomic_DNA"/>
</dbReference>
<evidence type="ECO:0000313" key="7">
    <source>
        <dbReference type="Proteomes" id="UP000177199"/>
    </source>
</evidence>
<dbReference type="GO" id="GO:0033744">
    <property type="term" value="F:L-methionine:thioredoxin-disulfide S-oxidoreductase activity"/>
    <property type="evidence" value="ECO:0007669"/>
    <property type="project" value="RHEA"/>
</dbReference>
<dbReference type="EC" id="1.8.4.11" evidence="4"/>
<dbReference type="PANTHER" id="PTHR43774">
    <property type="entry name" value="PEPTIDE METHIONINE SULFOXIDE REDUCTASE"/>
    <property type="match status" value="1"/>
</dbReference>
<keyword evidence="1 4" id="KW-0560">Oxidoreductase</keyword>
<comment type="catalytic activity">
    <reaction evidence="3 4">
        <text>[thioredoxin]-disulfide + L-methionine + H2O = L-methionine (S)-S-oxide + [thioredoxin]-dithiol</text>
        <dbReference type="Rhea" id="RHEA:19993"/>
        <dbReference type="Rhea" id="RHEA-COMP:10698"/>
        <dbReference type="Rhea" id="RHEA-COMP:10700"/>
        <dbReference type="ChEBI" id="CHEBI:15377"/>
        <dbReference type="ChEBI" id="CHEBI:29950"/>
        <dbReference type="ChEBI" id="CHEBI:50058"/>
        <dbReference type="ChEBI" id="CHEBI:57844"/>
        <dbReference type="ChEBI" id="CHEBI:58772"/>
        <dbReference type="EC" id="1.8.4.11"/>
    </reaction>
</comment>
<dbReference type="GO" id="GO:0008113">
    <property type="term" value="F:peptide-methionine (S)-S-oxide reductase activity"/>
    <property type="evidence" value="ECO:0007669"/>
    <property type="project" value="UniProtKB-UniRule"/>
</dbReference>
<reference evidence="6 7" key="1">
    <citation type="journal article" date="2016" name="Nat. Commun.">
        <title>Thousands of microbial genomes shed light on interconnected biogeochemical processes in an aquifer system.</title>
        <authorList>
            <person name="Anantharaman K."/>
            <person name="Brown C.T."/>
            <person name="Hug L.A."/>
            <person name="Sharon I."/>
            <person name="Castelle C.J."/>
            <person name="Probst A.J."/>
            <person name="Thomas B.C."/>
            <person name="Singh A."/>
            <person name="Wilkins M.J."/>
            <person name="Karaoz U."/>
            <person name="Brodie E.L."/>
            <person name="Williams K.H."/>
            <person name="Hubbard S.S."/>
            <person name="Banfield J.F."/>
        </authorList>
    </citation>
    <scope>NUCLEOTIDE SEQUENCE [LARGE SCALE GENOMIC DNA]</scope>
</reference>
<evidence type="ECO:0000313" key="6">
    <source>
        <dbReference type="EMBL" id="OGK30083.1"/>
    </source>
</evidence>
<evidence type="ECO:0000256" key="4">
    <source>
        <dbReference type="HAMAP-Rule" id="MF_01401"/>
    </source>
</evidence>
<evidence type="ECO:0000256" key="3">
    <source>
        <dbReference type="ARBA" id="ARBA00048782"/>
    </source>
</evidence>
<evidence type="ECO:0000256" key="2">
    <source>
        <dbReference type="ARBA" id="ARBA00047806"/>
    </source>
</evidence>
<evidence type="ECO:0000259" key="5">
    <source>
        <dbReference type="Pfam" id="PF01625"/>
    </source>
</evidence>
<dbReference type="InterPro" id="IPR036509">
    <property type="entry name" value="Met_Sox_Rdtase_MsrA_sf"/>
</dbReference>
<comment type="caution">
    <text evidence="6">The sequence shown here is derived from an EMBL/GenBank/DDBJ whole genome shotgun (WGS) entry which is preliminary data.</text>
</comment>
<dbReference type="AlphaFoldDB" id="A0A1F7HG94"/>
<gene>
    <name evidence="4" type="primary">msrA</name>
    <name evidence="6" type="ORF">A3F29_04870</name>
</gene>
<dbReference type="NCBIfam" id="TIGR00401">
    <property type="entry name" value="msrA"/>
    <property type="match status" value="1"/>
</dbReference>
<comment type="catalytic activity">
    <reaction evidence="2 4">
        <text>L-methionyl-[protein] + [thioredoxin]-disulfide + H2O = L-methionyl-(S)-S-oxide-[protein] + [thioredoxin]-dithiol</text>
        <dbReference type="Rhea" id="RHEA:14217"/>
        <dbReference type="Rhea" id="RHEA-COMP:10698"/>
        <dbReference type="Rhea" id="RHEA-COMP:10700"/>
        <dbReference type="Rhea" id="RHEA-COMP:12313"/>
        <dbReference type="Rhea" id="RHEA-COMP:12315"/>
        <dbReference type="ChEBI" id="CHEBI:15377"/>
        <dbReference type="ChEBI" id="CHEBI:16044"/>
        <dbReference type="ChEBI" id="CHEBI:29950"/>
        <dbReference type="ChEBI" id="CHEBI:44120"/>
        <dbReference type="ChEBI" id="CHEBI:50058"/>
        <dbReference type="EC" id="1.8.4.11"/>
    </reaction>
</comment>
<dbReference type="HAMAP" id="MF_01401">
    <property type="entry name" value="MsrA"/>
    <property type="match status" value="1"/>
</dbReference>
<feature type="active site" evidence="4">
    <location>
        <position position="10"/>
    </location>
</feature>
<evidence type="ECO:0000256" key="1">
    <source>
        <dbReference type="ARBA" id="ARBA00023002"/>
    </source>
</evidence>
<feature type="domain" description="Peptide methionine sulphoxide reductase MsrA" evidence="5">
    <location>
        <begin position="3"/>
        <end position="153"/>
    </location>
</feature>